<keyword evidence="4" id="KW-1185">Reference proteome</keyword>
<dbReference type="Proteomes" id="UP000076863">
    <property type="component" value="Unassembled WGS sequence"/>
</dbReference>
<dbReference type="EMBL" id="AZHA01000024">
    <property type="protein sequence ID" value="OAA38924.1"/>
    <property type="molecule type" value="Genomic_DNA"/>
</dbReference>
<evidence type="ECO:0000256" key="1">
    <source>
        <dbReference type="SAM" id="MobiDB-lite"/>
    </source>
</evidence>
<feature type="compositionally biased region" description="Low complexity" evidence="1">
    <location>
        <begin position="279"/>
        <end position="295"/>
    </location>
</feature>
<organism evidence="3 4">
    <name type="scientific">Beauveria brongniartii RCEF 3172</name>
    <dbReference type="NCBI Taxonomy" id="1081107"/>
    <lineage>
        <taxon>Eukaryota</taxon>
        <taxon>Fungi</taxon>
        <taxon>Dikarya</taxon>
        <taxon>Ascomycota</taxon>
        <taxon>Pezizomycotina</taxon>
        <taxon>Sordariomycetes</taxon>
        <taxon>Hypocreomycetidae</taxon>
        <taxon>Hypocreales</taxon>
        <taxon>Cordycipitaceae</taxon>
        <taxon>Beauveria</taxon>
        <taxon>Beauveria brongniartii</taxon>
    </lineage>
</organism>
<feature type="chain" id="PRO_5012362262" evidence="2">
    <location>
        <begin position="16"/>
        <end position="835"/>
    </location>
</feature>
<gene>
    <name evidence="3" type="ORF">BBO_06777</name>
</gene>
<name>A0A167AHM6_9HYPO</name>
<dbReference type="AlphaFoldDB" id="A0A167AHM6"/>
<feature type="signal peptide" evidence="2">
    <location>
        <begin position="1"/>
        <end position="15"/>
    </location>
</feature>
<evidence type="ECO:0000256" key="2">
    <source>
        <dbReference type="SAM" id="SignalP"/>
    </source>
</evidence>
<comment type="caution">
    <text evidence="3">The sequence shown here is derived from an EMBL/GenBank/DDBJ whole genome shotgun (WGS) entry which is preliminary data.</text>
</comment>
<dbReference type="OrthoDB" id="4917004at2759"/>
<feature type="region of interest" description="Disordered" evidence="1">
    <location>
        <begin position="246"/>
        <end position="295"/>
    </location>
</feature>
<sequence length="835" mass="90239">MLILQRAFLLGLAAASLVTSRATGNAPGHDHILKRGVPEPPGDARVPLDITLDGVLWTRAEILDAIKSNAGKTFKNHGVEWKGNKWVPKDPLFEGGGKLTEIDLTKKSARGKFRAIVSTGNKKLVGITEHAADNNVKSVWDVKALTKEGKWLKLGVKGDRVTGDNSLHYARKDIAAAMQSQSREKVGNLWKSKVSAVSGTSKDVFYVVYDGNEFKHIEDASGKKVFEKPAACGVAPIPKRACVSGDVESEVEDKLAGPEGEDSPAAPGEEVESPPPEQAGPEPGEGEVAPESPESVALAEKFSDEEFVSFATTKKMIKSVTETLSLSIKDLRTKALGYKPLNPKSPSFKVRPGKVAVGGANVALGVVSVSLWVKGMVDAFEQDANVLDKTAAVTAIVPFVGCTTNLASQAWKGEVDGQDTALCYIGDGLLMTPLAPLGIAIHIIRWFISLGKAPKVPEKEAFVQHRDSQWEKFLAQHVYTYIYSDTKDPSKSKEKSFRAKLSSTLNIQGLAVVSEGAQKIGAAKAVAQKSLKASKDAAEKAEIEKGSVQAVEEIRAAVWNETIRRQRAYLLELPDALRDQSKASLKPMGEAFNTDYIKNVTSIQMASHYFEADIWAKRPGGIGVGIPDTKPGNLALVEAKLNVIGAHLKTAPLPLPKTFTLAYILGQSKGLEGLDARVLSPRDYLSDQAEPKISEDHINFFSLFHTVEVAKLLGGFVKEDELRNPWKSEIKDARPLHLLIAMKFGNVFEERKGSGASGPDVPPLLNQGGELVSTPSLAAITGLSEEIVNSLPKEGQFLRYKELVSEENILAMLRLARSWSGLNGNKEQTTDKAEI</sequence>
<protein>
    <submittedName>
        <fullName evidence="3">Heat-labile enterotoxin, A chain</fullName>
    </submittedName>
</protein>
<reference evidence="3 4" key="1">
    <citation type="journal article" date="2016" name="Genome Biol. Evol.">
        <title>Divergent and convergent evolution of fungal pathogenicity.</title>
        <authorList>
            <person name="Shang Y."/>
            <person name="Xiao G."/>
            <person name="Zheng P."/>
            <person name="Cen K."/>
            <person name="Zhan S."/>
            <person name="Wang C."/>
        </authorList>
    </citation>
    <scope>NUCLEOTIDE SEQUENCE [LARGE SCALE GENOMIC DNA]</scope>
    <source>
        <strain evidence="3 4">RCEF 3172</strain>
    </source>
</reference>
<evidence type="ECO:0000313" key="3">
    <source>
        <dbReference type="EMBL" id="OAA38924.1"/>
    </source>
</evidence>
<dbReference type="Gene3D" id="1.10.490.40">
    <property type="entry name" value="Diphtheria toxin, translocation domain"/>
    <property type="match status" value="1"/>
</dbReference>
<proteinExistence type="predicted"/>
<keyword evidence="2" id="KW-0732">Signal</keyword>
<evidence type="ECO:0000313" key="4">
    <source>
        <dbReference type="Proteomes" id="UP000076863"/>
    </source>
</evidence>
<accession>A0A167AHM6</accession>